<organism evidence="2 3">
    <name type="scientific">Ficus carica</name>
    <name type="common">Common fig</name>
    <dbReference type="NCBI Taxonomy" id="3494"/>
    <lineage>
        <taxon>Eukaryota</taxon>
        <taxon>Viridiplantae</taxon>
        <taxon>Streptophyta</taxon>
        <taxon>Embryophyta</taxon>
        <taxon>Tracheophyta</taxon>
        <taxon>Spermatophyta</taxon>
        <taxon>Magnoliopsida</taxon>
        <taxon>eudicotyledons</taxon>
        <taxon>Gunneridae</taxon>
        <taxon>Pentapetalae</taxon>
        <taxon>rosids</taxon>
        <taxon>fabids</taxon>
        <taxon>Rosales</taxon>
        <taxon>Moraceae</taxon>
        <taxon>Ficeae</taxon>
        <taxon>Ficus</taxon>
    </lineage>
</organism>
<proteinExistence type="predicted"/>
<accession>A0AA88J248</accession>
<gene>
    <name evidence="2" type="ORF">TIFTF001_028900</name>
</gene>
<dbReference type="AlphaFoldDB" id="A0AA88J248"/>
<dbReference type="Proteomes" id="UP001187192">
    <property type="component" value="Unassembled WGS sequence"/>
</dbReference>
<comment type="caution">
    <text evidence="2">The sequence shown here is derived from an EMBL/GenBank/DDBJ whole genome shotgun (WGS) entry which is preliminary data.</text>
</comment>
<keyword evidence="3" id="KW-1185">Reference proteome</keyword>
<sequence length="59" mass="6094">MSAFKTEVRVKIGVGVGDEFQVSKFGSGQVSGGRAKDSRQDIGRGQGQGQGHVQGWGSG</sequence>
<feature type="region of interest" description="Disordered" evidence="1">
    <location>
        <begin position="23"/>
        <end position="59"/>
    </location>
</feature>
<evidence type="ECO:0000313" key="3">
    <source>
        <dbReference type="Proteomes" id="UP001187192"/>
    </source>
</evidence>
<reference evidence="2" key="1">
    <citation type="submission" date="2023-07" db="EMBL/GenBank/DDBJ databases">
        <title>draft genome sequence of fig (Ficus carica).</title>
        <authorList>
            <person name="Takahashi T."/>
            <person name="Nishimura K."/>
        </authorList>
    </citation>
    <scope>NUCLEOTIDE SEQUENCE</scope>
</reference>
<name>A0AA88J248_FICCA</name>
<protein>
    <submittedName>
        <fullName evidence="2">Uncharacterized protein</fullName>
    </submittedName>
</protein>
<evidence type="ECO:0000256" key="1">
    <source>
        <dbReference type="SAM" id="MobiDB-lite"/>
    </source>
</evidence>
<dbReference type="EMBL" id="BTGU01000091">
    <property type="protein sequence ID" value="GMN59797.1"/>
    <property type="molecule type" value="Genomic_DNA"/>
</dbReference>
<feature type="compositionally biased region" description="Gly residues" evidence="1">
    <location>
        <begin position="44"/>
        <end position="59"/>
    </location>
</feature>
<evidence type="ECO:0000313" key="2">
    <source>
        <dbReference type="EMBL" id="GMN59797.1"/>
    </source>
</evidence>